<dbReference type="EMBL" id="CACRXK020011559">
    <property type="protein sequence ID" value="CAB4021667.1"/>
    <property type="molecule type" value="Genomic_DNA"/>
</dbReference>
<name>A0A7D9J4E6_PARCT</name>
<sequence>MAEGKLNITQKKYLKENKYFCFLCGINLPDAKRRARITSSVAKLLSDILECELDVTGYLCNDDCYKKTNRFAALRTSLADLSATLKDRQSRAACRTSVRFKRGVPSDVKETSQPAQRWKSLNSVLSQTFQDIAPSSTCERFKSQSNTVQSMNYQKTALNSTCVYLPSALNTLNLPPFQGCSILMPRPSNILHTVQHGLPIPDGTENVCKVEVSVTYANGKRSYSLPQEMHCLGKALARGSMKSVAVFAFNCKGLRPYIEEVAVAEISKECKNLCSLKQPSILRSINKEAINEFSWTNVGKEFNTRTPFFYKMLHAGAGEKSELIHPRVVNAASILLNTRDNAMSLVQHVNGLLMKMGKASKK</sequence>
<dbReference type="AlphaFoldDB" id="A0A7D9J4E6"/>
<evidence type="ECO:0000313" key="2">
    <source>
        <dbReference type="Proteomes" id="UP001152795"/>
    </source>
</evidence>
<organism evidence="1 2">
    <name type="scientific">Paramuricea clavata</name>
    <name type="common">Red gorgonian</name>
    <name type="synonym">Violescent sea-whip</name>
    <dbReference type="NCBI Taxonomy" id="317549"/>
    <lineage>
        <taxon>Eukaryota</taxon>
        <taxon>Metazoa</taxon>
        <taxon>Cnidaria</taxon>
        <taxon>Anthozoa</taxon>
        <taxon>Octocorallia</taxon>
        <taxon>Malacalcyonacea</taxon>
        <taxon>Plexauridae</taxon>
        <taxon>Paramuricea</taxon>
    </lineage>
</organism>
<proteinExistence type="predicted"/>
<reference evidence="1" key="1">
    <citation type="submission" date="2020-04" db="EMBL/GenBank/DDBJ databases">
        <authorList>
            <person name="Alioto T."/>
            <person name="Alioto T."/>
            <person name="Gomez Garrido J."/>
        </authorList>
    </citation>
    <scope>NUCLEOTIDE SEQUENCE</scope>
    <source>
        <strain evidence="1">A484AB</strain>
    </source>
</reference>
<feature type="non-terminal residue" evidence="1">
    <location>
        <position position="362"/>
    </location>
</feature>
<dbReference type="Proteomes" id="UP001152795">
    <property type="component" value="Unassembled WGS sequence"/>
</dbReference>
<gene>
    <name evidence="1" type="ORF">PACLA_8A062927</name>
</gene>
<comment type="caution">
    <text evidence="1">The sequence shown here is derived from an EMBL/GenBank/DDBJ whole genome shotgun (WGS) entry which is preliminary data.</text>
</comment>
<keyword evidence="2" id="KW-1185">Reference proteome</keyword>
<protein>
    <submittedName>
        <fullName evidence="1">Uncharacterized protein</fullName>
    </submittedName>
</protein>
<accession>A0A7D9J4E6</accession>
<evidence type="ECO:0000313" key="1">
    <source>
        <dbReference type="EMBL" id="CAB4021667.1"/>
    </source>
</evidence>